<dbReference type="InterPro" id="IPR004210">
    <property type="entry name" value="BESS_motif"/>
</dbReference>
<dbReference type="PANTHER" id="PTHR12243">
    <property type="entry name" value="MADF DOMAIN TRANSCRIPTION FACTOR"/>
    <property type="match status" value="1"/>
</dbReference>
<dbReference type="InterPro" id="IPR006578">
    <property type="entry name" value="MADF-dom"/>
</dbReference>
<organism evidence="5 6">
    <name type="scientific">Meganyctiphanes norvegica</name>
    <name type="common">Northern krill</name>
    <name type="synonym">Thysanopoda norvegica</name>
    <dbReference type="NCBI Taxonomy" id="48144"/>
    <lineage>
        <taxon>Eukaryota</taxon>
        <taxon>Metazoa</taxon>
        <taxon>Ecdysozoa</taxon>
        <taxon>Arthropoda</taxon>
        <taxon>Crustacea</taxon>
        <taxon>Multicrustacea</taxon>
        <taxon>Malacostraca</taxon>
        <taxon>Eumalacostraca</taxon>
        <taxon>Eucarida</taxon>
        <taxon>Euphausiacea</taxon>
        <taxon>Euphausiidae</taxon>
        <taxon>Meganyctiphanes</taxon>
    </lineage>
</organism>
<evidence type="ECO:0000256" key="2">
    <source>
        <dbReference type="SAM" id="MobiDB-lite"/>
    </source>
</evidence>
<evidence type="ECO:0000259" key="3">
    <source>
        <dbReference type="PROSITE" id="PS51029"/>
    </source>
</evidence>
<feature type="region of interest" description="Disordered" evidence="2">
    <location>
        <begin position="354"/>
        <end position="388"/>
    </location>
</feature>
<dbReference type="Proteomes" id="UP001497623">
    <property type="component" value="Unassembled WGS sequence"/>
</dbReference>
<evidence type="ECO:0000259" key="4">
    <source>
        <dbReference type="PROSITE" id="PS51031"/>
    </source>
</evidence>
<feature type="region of interest" description="Disordered" evidence="2">
    <location>
        <begin position="130"/>
        <end position="154"/>
    </location>
</feature>
<dbReference type="InterPro" id="IPR039353">
    <property type="entry name" value="TF_Adf1"/>
</dbReference>
<accession>A0AAV2RJJ0</accession>
<evidence type="ECO:0000313" key="5">
    <source>
        <dbReference type="EMBL" id="CAL4125014.1"/>
    </source>
</evidence>
<dbReference type="SMART" id="SM00595">
    <property type="entry name" value="MADF"/>
    <property type="match status" value="1"/>
</dbReference>
<comment type="caution">
    <text evidence="5">The sequence shown here is derived from an EMBL/GenBank/DDBJ whole genome shotgun (WGS) entry which is preliminary data.</text>
</comment>
<feature type="domain" description="MADF" evidence="3">
    <location>
        <begin position="8"/>
        <end position="111"/>
    </location>
</feature>
<dbReference type="PANTHER" id="PTHR12243:SF67">
    <property type="entry name" value="COREPRESSOR OF PANGOLIN, ISOFORM A-RELATED"/>
    <property type="match status" value="1"/>
</dbReference>
<evidence type="ECO:0008006" key="7">
    <source>
        <dbReference type="Google" id="ProtNLM"/>
    </source>
</evidence>
<feature type="domain" description="BESS" evidence="4">
    <location>
        <begin position="186"/>
        <end position="225"/>
    </location>
</feature>
<proteinExistence type="predicted"/>
<keyword evidence="6" id="KW-1185">Reference proteome</keyword>
<dbReference type="PROSITE" id="PS51029">
    <property type="entry name" value="MADF"/>
    <property type="match status" value="1"/>
</dbReference>
<evidence type="ECO:0000313" key="6">
    <source>
        <dbReference type="Proteomes" id="UP001497623"/>
    </source>
</evidence>
<evidence type="ECO:0000256" key="1">
    <source>
        <dbReference type="PROSITE-ProRule" id="PRU00371"/>
    </source>
</evidence>
<comment type="subcellular location">
    <subcellularLocation>
        <location evidence="1">Nucleus</location>
    </subcellularLocation>
</comment>
<dbReference type="Pfam" id="PF10545">
    <property type="entry name" value="MADF_DNA_bdg"/>
    <property type="match status" value="1"/>
</dbReference>
<dbReference type="GO" id="GO:0003677">
    <property type="term" value="F:DNA binding"/>
    <property type="evidence" value="ECO:0007669"/>
    <property type="project" value="InterPro"/>
</dbReference>
<dbReference type="EMBL" id="CAXKWB010023319">
    <property type="protein sequence ID" value="CAL4125014.1"/>
    <property type="molecule type" value="Genomic_DNA"/>
</dbReference>
<dbReference type="PROSITE" id="PS51031">
    <property type="entry name" value="BESS"/>
    <property type="match status" value="1"/>
</dbReference>
<dbReference type="GO" id="GO:0005667">
    <property type="term" value="C:transcription regulator complex"/>
    <property type="evidence" value="ECO:0007669"/>
    <property type="project" value="TreeGrafter"/>
</dbReference>
<dbReference type="GO" id="GO:0005634">
    <property type="term" value="C:nucleus"/>
    <property type="evidence" value="ECO:0007669"/>
    <property type="project" value="UniProtKB-SubCell"/>
</dbReference>
<feature type="compositionally biased region" description="Low complexity" evidence="2">
    <location>
        <begin position="356"/>
        <end position="370"/>
    </location>
</feature>
<feature type="non-terminal residue" evidence="5">
    <location>
        <position position="388"/>
    </location>
</feature>
<dbReference type="AlphaFoldDB" id="A0AAV2RJJ0"/>
<reference evidence="5 6" key="1">
    <citation type="submission" date="2024-05" db="EMBL/GenBank/DDBJ databases">
        <authorList>
            <person name="Wallberg A."/>
        </authorList>
    </citation>
    <scope>NUCLEOTIDE SEQUENCE [LARGE SCALE GENOMIC DNA]</scope>
</reference>
<protein>
    <recommendedName>
        <fullName evidence="7">MADF domain-containing protein</fullName>
    </recommendedName>
</protein>
<dbReference type="GO" id="GO:0006357">
    <property type="term" value="P:regulation of transcription by RNA polymerase II"/>
    <property type="evidence" value="ECO:0007669"/>
    <property type="project" value="TreeGrafter"/>
</dbReference>
<keyword evidence="1" id="KW-0539">Nucleus</keyword>
<sequence length="388" mass="43028">MDQAKADQLIAEVKGKPLIWLPTHEDYRTPIKREQAWYKIAENCHPDFNSKDSDAKKQDVETLKMKWTSFKRGFNREKRKIKNARSGNGADIGSKTYRLFNQLQFLNDVAESQHESVDAANEIMYEINPDNPTETASDKDIQMPPPLSKKRKSTIAEEQYILQTIAKHMAKREANSSSDKIEKNDHDPDKCFIITLLPGLRGLSEDTKGECQIQIMKILHDFVIKDKKAALALQQNQFVQTQHLPNKPMQPHQIPAVSNLGSQQMKRLECLYIVPDLVERMGGVAAPSTSSMSGSGGPLGGVRCKSEEALSAVGYGGDDDDVDQCLEEDVTVEPEFLHDPLDVKVHVQGTGQAINSPSSVLLSPPSTAPLRLSQHHQPPPSTTGTAGN</sequence>
<gene>
    <name evidence="5" type="ORF">MNOR_LOCUS24945</name>
</gene>
<name>A0AAV2RJJ0_MEGNR</name>